<evidence type="ECO:0000313" key="3">
    <source>
        <dbReference type="Proteomes" id="UP001141327"/>
    </source>
</evidence>
<protein>
    <recommendedName>
        <fullName evidence="4">F-box domain-containing protein</fullName>
    </recommendedName>
</protein>
<keyword evidence="3" id="KW-1185">Reference proteome</keyword>
<organism evidence="2 3">
    <name type="scientific">Paratrimastix pyriformis</name>
    <dbReference type="NCBI Taxonomy" id="342808"/>
    <lineage>
        <taxon>Eukaryota</taxon>
        <taxon>Metamonada</taxon>
        <taxon>Preaxostyla</taxon>
        <taxon>Paratrimastigidae</taxon>
        <taxon>Paratrimastix</taxon>
    </lineage>
</organism>
<reference evidence="2" key="1">
    <citation type="journal article" date="2022" name="bioRxiv">
        <title>Genomics of Preaxostyla Flagellates Illuminates Evolutionary Transitions and the Path Towards Mitochondrial Loss.</title>
        <authorList>
            <person name="Novak L.V.F."/>
            <person name="Treitli S.C."/>
            <person name="Pyrih J."/>
            <person name="Halakuc P."/>
            <person name="Pipaliya S.V."/>
            <person name="Vacek V."/>
            <person name="Brzon O."/>
            <person name="Soukal P."/>
            <person name="Eme L."/>
            <person name="Dacks J.B."/>
            <person name="Karnkowska A."/>
            <person name="Elias M."/>
            <person name="Hampl V."/>
        </authorList>
    </citation>
    <scope>NUCLEOTIDE SEQUENCE</scope>
    <source>
        <strain evidence="2">RCP-MX</strain>
    </source>
</reference>
<sequence length="734" mass="77232">MGQACCGPSGDEVSSTTCGPDLLTILPDELFSQLISHSEAPLQTYISFISLNRHLRALLPPSRHALSFAQLGSAESGRAPVPTGDAIAALMGPCSALEEVEFSPEWAVRQGGNGTGWVDRAFSRHPALHTLDVPSVGGLSTAAFVRIIELVGSQLRTLTLGRPMPSGPKWGSVPGALAAALAGRCPILRILRLYLDDDTSEDLGFLATLPSLVELEIQAGGRALPLRGDSGLLASLPHLERFNGEFVRPRPPEGLVDLTLWRRGGGPADGLFGDLLDGRLGGLRRLSLGLRPFEMPGVAAMISTLAHIEKVRWGDWVLVCHCKFNRHKDSPQAIARFTILPRASPATHTQPQLTSPYAIPSLHLEALDEPPSPVEEPPVACQLRSATLRDLTLGGPPTWSGCLTIDCPALVRCAFPPSPVSSVITNCPQLQVAERLEGWCALQIAQGRSLCAELAQWPALRVVSGLTLPASQLSGLIGRGARLESLDEVRGLVVTGDGMTSAEVRALPSLRLLEIDCRAGLRALVLAAPELRSLRVRFAAPGARVSLDCPGLDSLGLIDGGSPLRPMGVVWRGAVPRLVALELAGYPAGEARLLLADGLGLCPTCARPPAARDGGRRPAVTIASQTLVGLSVTDADLASLELRCPRLEGLALEAGTVGRVLIVGRPPGQDGDRAGGIGSGAALRVAGRDSRGAARGGGECLTRTDCRGSTDDLGTQKCLAVDPTRERDPEPDQT</sequence>
<evidence type="ECO:0000313" key="2">
    <source>
        <dbReference type="EMBL" id="KAJ4457542.1"/>
    </source>
</evidence>
<proteinExistence type="predicted"/>
<feature type="region of interest" description="Disordered" evidence="1">
    <location>
        <begin position="705"/>
        <end position="734"/>
    </location>
</feature>
<feature type="compositionally biased region" description="Basic and acidic residues" evidence="1">
    <location>
        <begin position="723"/>
        <end position="734"/>
    </location>
</feature>
<name>A0ABQ8UE23_9EUKA</name>
<evidence type="ECO:0008006" key="4">
    <source>
        <dbReference type="Google" id="ProtNLM"/>
    </source>
</evidence>
<accession>A0ABQ8UE23</accession>
<dbReference type="Proteomes" id="UP001141327">
    <property type="component" value="Unassembled WGS sequence"/>
</dbReference>
<gene>
    <name evidence="2" type="ORF">PAPYR_7020</name>
</gene>
<evidence type="ECO:0000256" key="1">
    <source>
        <dbReference type="SAM" id="MobiDB-lite"/>
    </source>
</evidence>
<dbReference type="Gene3D" id="3.80.10.10">
    <property type="entry name" value="Ribonuclease Inhibitor"/>
    <property type="match status" value="2"/>
</dbReference>
<dbReference type="InterPro" id="IPR032675">
    <property type="entry name" value="LRR_dom_sf"/>
</dbReference>
<comment type="caution">
    <text evidence="2">The sequence shown here is derived from an EMBL/GenBank/DDBJ whole genome shotgun (WGS) entry which is preliminary data.</text>
</comment>
<dbReference type="EMBL" id="JAPMOS010000045">
    <property type="protein sequence ID" value="KAJ4457542.1"/>
    <property type="molecule type" value="Genomic_DNA"/>
</dbReference>